<dbReference type="Proteomes" id="UP000199657">
    <property type="component" value="Unassembled WGS sequence"/>
</dbReference>
<name>A0A1H8TG39_9GAMM</name>
<dbReference type="AlphaFoldDB" id="A0A1H8TG39"/>
<dbReference type="STRING" id="406100.SAMN04488052_104130"/>
<keyword evidence="3" id="KW-1185">Reference proteome</keyword>
<sequence>MSRLLLVLLLGFATALHAGQRSQDPIGEREDMGSLPSVERQQLEDWLQALAASWNTPRLSDYLDPDLPDRQRLLGAIEDQVPPDAELRVLSVGPVRVLDEDRAPGMITRVVRVSVRLQVQGSADNGGLERRESRQNLVVRWTRRVPE</sequence>
<dbReference type="EMBL" id="FOEG01000004">
    <property type="protein sequence ID" value="SEO89584.1"/>
    <property type="molecule type" value="Genomic_DNA"/>
</dbReference>
<protein>
    <submittedName>
        <fullName evidence="2">Uncharacterized protein</fullName>
    </submittedName>
</protein>
<evidence type="ECO:0000313" key="2">
    <source>
        <dbReference type="EMBL" id="SEO89584.1"/>
    </source>
</evidence>
<gene>
    <name evidence="2" type="ORF">SAMN04488052_104130</name>
</gene>
<keyword evidence="1" id="KW-0732">Signal</keyword>
<dbReference type="RefSeq" id="WP_091643316.1">
    <property type="nucleotide sequence ID" value="NZ_FOEG01000004.1"/>
</dbReference>
<feature type="chain" id="PRO_5011525717" evidence="1">
    <location>
        <begin position="19"/>
        <end position="147"/>
    </location>
</feature>
<evidence type="ECO:0000256" key="1">
    <source>
        <dbReference type="SAM" id="SignalP"/>
    </source>
</evidence>
<feature type="signal peptide" evidence="1">
    <location>
        <begin position="1"/>
        <end position="18"/>
    </location>
</feature>
<accession>A0A1H8TG39</accession>
<organism evidence="2 3">
    <name type="scientific">Aquisalimonas asiatica</name>
    <dbReference type="NCBI Taxonomy" id="406100"/>
    <lineage>
        <taxon>Bacteria</taxon>
        <taxon>Pseudomonadati</taxon>
        <taxon>Pseudomonadota</taxon>
        <taxon>Gammaproteobacteria</taxon>
        <taxon>Chromatiales</taxon>
        <taxon>Ectothiorhodospiraceae</taxon>
        <taxon>Aquisalimonas</taxon>
    </lineage>
</organism>
<reference evidence="2 3" key="1">
    <citation type="submission" date="2016-10" db="EMBL/GenBank/DDBJ databases">
        <authorList>
            <person name="de Groot N.N."/>
        </authorList>
    </citation>
    <scope>NUCLEOTIDE SEQUENCE [LARGE SCALE GENOMIC DNA]</scope>
    <source>
        <strain evidence="2 3">CGMCC 1.6291</strain>
    </source>
</reference>
<proteinExistence type="predicted"/>
<evidence type="ECO:0000313" key="3">
    <source>
        <dbReference type="Proteomes" id="UP000199657"/>
    </source>
</evidence>